<evidence type="ECO:0000313" key="3">
    <source>
        <dbReference type="EMBL" id="GMH73711.1"/>
    </source>
</evidence>
<reference evidence="4" key="1">
    <citation type="journal article" date="2023" name="Commun. Biol.">
        <title>Genome analysis of Parmales, the sister group of diatoms, reveals the evolutionary specialization of diatoms from phago-mixotrophs to photoautotrophs.</title>
        <authorList>
            <person name="Ban H."/>
            <person name="Sato S."/>
            <person name="Yoshikawa S."/>
            <person name="Yamada K."/>
            <person name="Nakamura Y."/>
            <person name="Ichinomiya M."/>
            <person name="Sato N."/>
            <person name="Blanc-Mathieu R."/>
            <person name="Endo H."/>
            <person name="Kuwata A."/>
            <person name="Ogata H."/>
        </authorList>
    </citation>
    <scope>NUCLEOTIDE SEQUENCE [LARGE SCALE GENOMIC DNA]</scope>
    <source>
        <strain evidence="4">NIES 3700</strain>
    </source>
</reference>
<comment type="caution">
    <text evidence="3">The sequence shown here is derived from an EMBL/GenBank/DDBJ whole genome shotgun (WGS) entry which is preliminary data.</text>
</comment>
<dbReference type="AlphaFoldDB" id="A0A9W7ANE9"/>
<dbReference type="Gene3D" id="1.10.3210.10">
    <property type="entry name" value="Hypothetical protein af1432"/>
    <property type="match status" value="1"/>
</dbReference>
<dbReference type="InterPro" id="IPR003607">
    <property type="entry name" value="HD/PDEase_dom"/>
</dbReference>
<evidence type="ECO:0000313" key="4">
    <source>
        <dbReference type="Proteomes" id="UP001165122"/>
    </source>
</evidence>
<keyword evidence="4" id="KW-1185">Reference proteome</keyword>
<dbReference type="PANTHER" id="PTHR11373:SF4">
    <property type="entry name" value="DEOXYNUCLEOSIDE TRIPHOSPHATE TRIPHOSPHOHYDROLASE SAMHD1"/>
    <property type="match status" value="1"/>
</dbReference>
<sequence length="687" mass="77515">MYSLPPPTPPTRVKSDWDAHPFSTTSLKSESTSLTTRTNDDVHLSISLDPLTQAFLDTPQMQRLRGLSQLGVANYVYINATHTRFEHSLGVSHLAEKMLSSISLKQPQLGITGKDVICTKLAGLTHDLGHGPFSHVYDGELRKQLEFRRKRKGNEENDLGVDLDEFQKKYKDWCHEDASLDMLDALLAHLGLSTSSDPSQLDSPLVQIGDGIDRLKFGVIDLNGDITPQNLLTTRDILYIKECINGAPLNNGNKWIGRPDKEYLYDVISNRHSGLDVDKMDYYARDQKRTLSVGQVEFILIEESFVARGKCSRPYQCFSCENEKPEDHYMICWPEKLVVKGLEFFKTRFSMHSNVYTHKTIKAVEYMICDALVLADPWIPIPNAEGGQALRISQAMSDPGNYVNLKDSVLDMIESSSIPELQRSRDIIRKIRSRQFYKCVFSMAVGNKDHEQELWKKSEAEIRKMIVHAGGMVAEAQRGAFGTPDKRSDALRLNVGDIIVEKRTIHHGQKSENPVNNMRFVSKTDLRSLNKTLSELPVARKKDEAEYEAHVPKKFEERCIRVYCKEKGKESIVLSAAREAITFGSKEKGTVCHSPLPRRGLNPGKRKERVSLSQSSQNSQKSLAFETDESVNSNDDNQNQEFMLSQESNDSFSVAESPSKSKAGERVRDESTPEAQVRPAKRLNMGT</sequence>
<protein>
    <recommendedName>
        <fullName evidence="2">HD/PDEase domain-containing protein</fullName>
    </recommendedName>
</protein>
<dbReference type="GO" id="GO:0006203">
    <property type="term" value="P:dGTP catabolic process"/>
    <property type="evidence" value="ECO:0007669"/>
    <property type="project" value="TreeGrafter"/>
</dbReference>
<dbReference type="InterPro" id="IPR050135">
    <property type="entry name" value="dGTPase-like"/>
</dbReference>
<gene>
    <name evidence="3" type="ORF">TrLO_g14522</name>
</gene>
<name>A0A9W7ANE9_9STRA</name>
<feature type="compositionally biased region" description="Low complexity" evidence="1">
    <location>
        <begin position="611"/>
        <end position="623"/>
    </location>
</feature>
<dbReference type="Pfam" id="PF01966">
    <property type="entry name" value="HD"/>
    <property type="match status" value="1"/>
</dbReference>
<dbReference type="EMBL" id="BRXW01000680">
    <property type="protein sequence ID" value="GMH73711.1"/>
    <property type="molecule type" value="Genomic_DNA"/>
</dbReference>
<dbReference type="SMART" id="SM00471">
    <property type="entry name" value="HDc"/>
    <property type="match status" value="1"/>
</dbReference>
<dbReference type="GO" id="GO:0005634">
    <property type="term" value="C:nucleus"/>
    <property type="evidence" value="ECO:0007669"/>
    <property type="project" value="TreeGrafter"/>
</dbReference>
<dbReference type="InterPro" id="IPR006674">
    <property type="entry name" value="HD_domain"/>
</dbReference>
<feature type="domain" description="HD/PDEase" evidence="2">
    <location>
        <begin position="80"/>
        <end position="227"/>
    </location>
</feature>
<dbReference type="GO" id="GO:0008832">
    <property type="term" value="F:dGTPase activity"/>
    <property type="evidence" value="ECO:0007669"/>
    <property type="project" value="TreeGrafter"/>
</dbReference>
<dbReference type="Proteomes" id="UP001165122">
    <property type="component" value="Unassembled WGS sequence"/>
</dbReference>
<dbReference type="PANTHER" id="PTHR11373">
    <property type="entry name" value="DEOXYNUCLEOSIDE TRIPHOSPHATE TRIPHOSPHOHYDROLASE"/>
    <property type="match status" value="1"/>
</dbReference>
<dbReference type="OrthoDB" id="9991235at2759"/>
<feature type="compositionally biased region" description="Polar residues" evidence="1">
    <location>
        <begin position="630"/>
        <end position="660"/>
    </location>
</feature>
<organism evidence="3 4">
    <name type="scientific">Triparma laevis f. longispina</name>
    <dbReference type="NCBI Taxonomy" id="1714387"/>
    <lineage>
        <taxon>Eukaryota</taxon>
        <taxon>Sar</taxon>
        <taxon>Stramenopiles</taxon>
        <taxon>Ochrophyta</taxon>
        <taxon>Bolidophyceae</taxon>
        <taxon>Parmales</taxon>
        <taxon>Triparmaceae</taxon>
        <taxon>Triparma</taxon>
    </lineage>
</organism>
<dbReference type="SUPFAM" id="SSF109604">
    <property type="entry name" value="HD-domain/PDEase-like"/>
    <property type="match status" value="1"/>
</dbReference>
<dbReference type="CDD" id="cd00077">
    <property type="entry name" value="HDc"/>
    <property type="match status" value="1"/>
</dbReference>
<proteinExistence type="predicted"/>
<accession>A0A9W7ANE9</accession>
<feature type="region of interest" description="Disordered" evidence="1">
    <location>
        <begin position="588"/>
        <end position="687"/>
    </location>
</feature>
<dbReference type="Gene3D" id="3.30.70.2760">
    <property type="match status" value="1"/>
</dbReference>
<evidence type="ECO:0000259" key="2">
    <source>
        <dbReference type="SMART" id="SM00471"/>
    </source>
</evidence>
<evidence type="ECO:0000256" key="1">
    <source>
        <dbReference type="SAM" id="MobiDB-lite"/>
    </source>
</evidence>
<feature type="compositionally biased region" description="Basic and acidic residues" evidence="1">
    <location>
        <begin position="662"/>
        <end position="671"/>
    </location>
</feature>